<evidence type="ECO:0000313" key="3">
    <source>
        <dbReference type="Proteomes" id="UP001183607"/>
    </source>
</evidence>
<dbReference type="RefSeq" id="WP_139121266.1">
    <property type="nucleotide sequence ID" value="NZ_JAVRER010000056.1"/>
</dbReference>
<gene>
    <name evidence="2" type="ORF">RM574_25665</name>
</gene>
<reference evidence="3" key="1">
    <citation type="submission" date="2023-07" db="EMBL/GenBank/DDBJ databases">
        <title>30 novel species of actinomycetes from the DSMZ collection.</title>
        <authorList>
            <person name="Nouioui I."/>
        </authorList>
    </citation>
    <scope>NUCLEOTIDE SEQUENCE [LARGE SCALE GENOMIC DNA]</scope>
    <source>
        <strain evidence="3">DSM 41982</strain>
    </source>
</reference>
<accession>A0ABD5EE05</accession>
<keyword evidence="1" id="KW-1133">Transmembrane helix</keyword>
<name>A0ABD5EE05_9ACTN</name>
<keyword evidence="1" id="KW-0812">Transmembrane</keyword>
<dbReference type="Proteomes" id="UP001183607">
    <property type="component" value="Unassembled WGS sequence"/>
</dbReference>
<comment type="caution">
    <text evidence="2">The sequence shown here is derived from an EMBL/GenBank/DDBJ whole genome shotgun (WGS) entry which is preliminary data.</text>
</comment>
<feature type="transmembrane region" description="Helical" evidence="1">
    <location>
        <begin position="53"/>
        <end position="72"/>
    </location>
</feature>
<evidence type="ECO:0000313" key="2">
    <source>
        <dbReference type="EMBL" id="MDT0418873.1"/>
    </source>
</evidence>
<feature type="transmembrane region" description="Helical" evidence="1">
    <location>
        <begin position="30"/>
        <end position="46"/>
    </location>
</feature>
<dbReference type="AlphaFoldDB" id="A0ABD5EE05"/>
<organism evidence="2 3">
    <name type="scientific">Streptomyces evansiae</name>
    <dbReference type="NCBI Taxonomy" id="3075535"/>
    <lineage>
        <taxon>Bacteria</taxon>
        <taxon>Bacillati</taxon>
        <taxon>Actinomycetota</taxon>
        <taxon>Actinomycetes</taxon>
        <taxon>Kitasatosporales</taxon>
        <taxon>Streptomycetaceae</taxon>
        <taxon>Streptomyces</taxon>
    </lineage>
</organism>
<proteinExistence type="predicted"/>
<evidence type="ECO:0000256" key="1">
    <source>
        <dbReference type="SAM" id="Phobius"/>
    </source>
</evidence>
<protein>
    <submittedName>
        <fullName evidence="2">Uncharacterized protein</fullName>
    </submittedName>
</protein>
<sequence length="119" mass="13434">MMMTSDDELYRVHNVFLGPRGFTLPWRARYSAYGLWVAFTLSALIVESRMGIGGFWPLIFTVVGAIAATMWAEEFVTYECPVRAYPRILAHEVSAPRPRTPRARTVGMSAAAVRRRPVL</sequence>
<dbReference type="EMBL" id="JAVRER010000056">
    <property type="protein sequence ID" value="MDT0418873.1"/>
    <property type="molecule type" value="Genomic_DNA"/>
</dbReference>
<keyword evidence="1" id="KW-0472">Membrane</keyword>